<dbReference type="GO" id="GO:0000155">
    <property type="term" value="F:phosphorelay sensor kinase activity"/>
    <property type="evidence" value="ECO:0007669"/>
    <property type="project" value="InterPro"/>
</dbReference>
<dbReference type="PANTHER" id="PTHR43711:SF26">
    <property type="entry name" value="SENSOR HISTIDINE KINASE RCSC"/>
    <property type="match status" value="1"/>
</dbReference>
<gene>
    <name evidence="11" type="ORF">SAMN04244559_01551</name>
</gene>
<dbReference type="CDD" id="cd12914">
    <property type="entry name" value="PDC1_DGC_like"/>
    <property type="match status" value="1"/>
</dbReference>
<keyword evidence="9" id="KW-0472">Membrane</keyword>
<evidence type="ECO:0000256" key="7">
    <source>
        <dbReference type="SAM" id="Coils"/>
    </source>
</evidence>
<keyword evidence="9" id="KW-1133">Transmembrane helix</keyword>
<keyword evidence="3" id="KW-0597">Phosphoprotein</keyword>
<evidence type="ECO:0000313" key="11">
    <source>
        <dbReference type="EMBL" id="SEH34181.1"/>
    </source>
</evidence>
<dbReference type="Gene3D" id="3.30.565.10">
    <property type="entry name" value="Histidine kinase-like ATPase, C-terminal domain"/>
    <property type="match status" value="1"/>
</dbReference>
<dbReference type="Pfam" id="PF02518">
    <property type="entry name" value="HATPase_c"/>
    <property type="match status" value="1"/>
</dbReference>
<dbReference type="EC" id="2.7.13.3" evidence="2"/>
<evidence type="ECO:0000256" key="2">
    <source>
        <dbReference type="ARBA" id="ARBA00012438"/>
    </source>
</evidence>
<evidence type="ECO:0000259" key="10">
    <source>
        <dbReference type="PROSITE" id="PS50109"/>
    </source>
</evidence>
<dbReference type="InterPro" id="IPR005467">
    <property type="entry name" value="His_kinase_dom"/>
</dbReference>
<dbReference type="InterPro" id="IPR003594">
    <property type="entry name" value="HATPase_dom"/>
</dbReference>
<evidence type="ECO:0000313" key="12">
    <source>
        <dbReference type="Proteomes" id="UP000182983"/>
    </source>
</evidence>
<dbReference type="Proteomes" id="UP000182983">
    <property type="component" value="Unassembled WGS sequence"/>
</dbReference>
<organism evidence="11 12">
    <name type="scientific">Magnetospirillum fulvum</name>
    <name type="common">Rhodospirillum fulvum</name>
    <dbReference type="NCBI Taxonomy" id="1082"/>
    <lineage>
        <taxon>Bacteria</taxon>
        <taxon>Pseudomonadati</taxon>
        <taxon>Pseudomonadota</taxon>
        <taxon>Alphaproteobacteria</taxon>
        <taxon>Rhodospirillales</taxon>
        <taxon>Rhodospirillaceae</taxon>
        <taxon>Magnetospirillum</taxon>
    </lineage>
</organism>
<dbReference type="InterPro" id="IPR036890">
    <property type="entry name" value="HATPase_C_sf"/>
</dbReference>
<keyword evidence="7" id="KW-0175">Coiled coil</keyword>
<dbReference type="CDD" id="cd00082">
    <property type="entry name" value="HisKA"/>
    <property type="match status" value="1"/>
</dbReference>
<dbReference type="CDD" id="cd12915">
    <property type="entry name" value="PDC2_DGC_like"/>
    <property type="match status" value="1"/>
</dbReference>
<dbReference type="Gene3D" id="1.10.287.130">
    <property type="match status" value="1"/>
</dbReference>
<sequence length="585" mass="62465">MVVATSLAAVTLVWLGGALWLWNDRAATVRVAHEELARMSLSAAEHAHRLLSLCDLFLASIEPIATRTEPEPGDLDLIARLNTLVGQDTALLGLAMVDHQGMLNNIDPSRSNKPVFVGDRAFVTEARVGRIIVAPPVKSRISGRWVLPLVRQVADSQSPVAVLMAAIDVAALERHYDTIRHSVGGAITLMRDDGTVLIRSPSPPDSERVRTLTDAPLFSNANAQGVDEGQFDGLSPFDGIDRLGSFKRIRSFNIGVSVSLTRDAVLEPWWRRVWLVLTGAVLISLAIAIAATLILRHLASLRAEAVTLENRVEDRTRALKQLLDRRQQFLAGVSHELRSPLNAILGFSDALLLGIRGPVPPEQTEYLKDIHRSGQHLLSLVNDLLDSAAIDAGSLQLDQTTFPATEIVGETTRLIAHAATQRGIDIATRIEPPDLTLFGDRRRLLQAVLNLSVNAVKYGREGGKVEISVALDPTGGCLIGIADDGAGISAENLRLALAPYGRVAPHGASGAGYPNEGTGLGLPLSIGIVELHGGALTLHSEPGRGTRATIRLPPNRVRTGPSRAGGMADAGPSIPAGINLPVQAR</sequence>
<evidence type="ECO:0000256" key="9">
    <source>
        <dbReference type="SAM" id="Phobius"/>
    </source>
</evidence>
<evidence type="ECO:0000256" key="4">
    <source>
        <dbReference type="ARBA" id="ARBA00022679"/>
    </source>
</evidence>
<dbReference type="PRINTS" id="PR00344">
    <property type="entry name" value="BCTRLSENSOR"/>
</dbReference>
<dbReference type="PROSITE" id="PS50109">
    <property type="entry name" value="HIS_KIN"/>
    <property type="match status" value="1"/>
</dbReference>
<keyword evidence="5 11" id="KW-0418">Kinase</keyword>
<dbReference type="InterPro" id="IPR003661">
    <property type="entry name" value="HisK_dim/P_dom"/>
</dbReference>
<dbReference type="InterPro" id="IPR050736">
    <property type="entry name" value="Sensor_HK_Regulatory"/>
</dbReference>
<evidence type="ECO:0000256" key="6">
    <source>
        <dbReference type="ARBA" id="ARBA00023012"/>
    </source>
</evidence>
<dbReference type="AlphaFoldDB" id="A0A1H6HEI1"/>
<keyword evidence="6" id="KW-0902">Two-component regulatory system</keyword>
<dbReference type="SMART" id="SM00388">
    <property type="entry name" value="HisKA"/>
    <property type="match status" value="1"/>
</dbReference>
<dbReference type="EMBL" id="FNWO01000005">
    <property type="protein sequence ID" value="SEH34181.1"/>
    <property type="molecule type" value="Genomic_DNA"/>
</dbReference>
<evidence type="ECO:0000256" key="3">
    <source>
        <dbReference type="ARBA" id="ARBA00022553"/>
    </source>
</evidence>
<dbReference type="PANTHER" id="PTHR43711">
    <property type="entry name" value="TWO-COMPONENT HISTIDINE KINASE"/>
    <property type="match status" value="1"/>
</dbReference>
<dbReference type="Gene3D" id="3.30.450.20">
    <property type="entry name" value="PAS domain"/>
    <property type="match status" value="2"/>
</dbReference>
<feature type="region of interest" description="Disordered" evidence="8">
    <location>
        <begin position="553"/>
        <end position="585"/>
    </location>
</feature>
<feature type="transmembrane region" description="Helical" evidence="9">
    <location>
        <begin position="273"/>
        <end position="295"/>
    </location>
</feature>
<comment type="catalytic activity">
    <reaction evidence="1">
        <text>ATP + protein L-histidine = ADP + protein N-phospho-L-histidine.</text>
        <dbReference type="EC" id="2.7.13.3"/>
    </reaction>
</comment>
<keyword evidence="4" id="KW-0808">Transferase</keyword>
<feature type="domain" description="Histidine kinase" evidence="10">
    <location>
        <begin position="332"/>
        <end position="556"/>
    </location>
</feature>
<dbReference type="Pfam" id="PF22588">
    <property type="entry name" value="dCache_1_like"/>
    <property type="match status" value="1"/>
</dbReference>
<evidence type="ECO:0000256" key="8">
    <source>
        <dbReference type="SAM" id="MobiDB-lite"/>
    </source>
</evidence>
<reference evidence="12" key="1">
    <citation type="submission" date="2016-10" db="EMBL/GenBank/DDBJ databases">
        <authorList>
            <person name="Varghese N."/>
            <person name="Submissions S."/>
        </authorList>
    </citation>
    <scope>NUCLEOTIDE SEQUENCE [LARGE SCALE GENOMIC DNA]</scope>
    <source>
        <strain evidence="12">DSM 13234</strain>
    </source>
</reference>
<evidence type="ECO:0000256" key="5">
    <source>
        <dbReference type="ARBA" id="ARBA00022777"/>
    </source>
</evidence>
<keyword evidence="12" id="KW-1185">Reference proteome</keyword>
<dbReference type="SMART" id="SM00387">
    <property type="entry name" value="HATPase_c"/>
    <property type="match status" value="1"/>
</dbReference>
<dbReference type="CDD" id="cd00075">
    <property type="entry name" value="HATPase"/>
    <property type="match status" value="1"/>
</dbReference>
<feature type="coiled-coil region" evidence="7">
    <location>
        <begin position="298"/>
        <end position="325"/>
    </location>
</feature>
<name>A0A1H6HEI1_MAGFU</name>
<proteinExistence type="predicted"/>
<keyword evidence="9" id="KW-0812">Transmembrane</keyword>
<dbReference type="Pfam" id="PF00512">
    <property type="entry name" value="HisKA"/>
    <property type="match status" value="1"/>
</dbReference>
<accession>A0A1H6HEI1</accession>
<dbReference type="SUPFAM" id="SSF55874">
    <property type="entry name" value="ATPase domain of HSP90 chaperone/DNA topoisomerase II/histidine kinase"/>
    <property type="match status" value="1"/>
</dbReference>
<dbReference type="InterPro" id="IPR054327">
    <property type="entry name" value="His-kinase-like_sensor"/>
</dbReference>
<evidence type="ECO:0000256" key="1">
    <source>
        <dbReference type="ARBA" id="ARBA00000085"/>
    </source>
</evidence>
<protein>
    <recommendedName>
        <fullName evidence="2">histidine kinase</fullName>
        <ecNumber evidence="2">2.7.13.3</ecNumber>
    </recommendedName>
</protein>
<dbReference type="InterPro" id="IPR004358">
    <property type="entry name" value="Sig_transdc_His_kin-like_C"/>
</dbReference>
<dbReference type="InterPro" id="IPR036097">
    <property type="entry name" value="HisK_dim/P_sf"/>
</dbReference>
<dbReference type="SUPFAM" id="SSF47384">
    <property type="entry name" value="Homodimeric domain of signal transducing histidine kinase"/>
    <property type="match status" value="1"/>
</dbReference>